<reference evidence="2" key="1">
    <citation type="journal article" date="2019" name="Int. J. Syst. Evol. Microbiol.">
        <title>The Global Catalogue of Microorganisms (GCM) 10K type strain sequencing project: providing services to taxonomists for standard genome sequencing and annotation.</title>
        <authorList>
            <consortium name="The Broad Institute Genomics Platform"/>
            <consortium name="The Broad Institute Genome Sequencing Center for Infectious Disease"/>
            <person name="Wu L."/>
            <person name="Ma J."/>
        </authorList>
    </citation>
    <scope>NUCLEOTIDE SEQUENCE [LARGE SCALE GENOMIC DNA]</scope>
    <source>
        <strain evidence="2">CGMCC 1.12702</strain>
    </source>
</reference>
<evidence type="ECO:0000313" key="1">
    <source>
        <dbReference type="EMBL" id="MFD1951348.1"/>
    </source>
</evidence>
<protein>
    <submittedName>
        <fullName evidence="1">DUF6551 family protein</fullName>
    </submittedName>
</protein>
<dbReference type="InterPro" id="IPR046681">
    <property type="entry name" value="DUF6551"/>
</dbReference>
<sequence>MTATVEHRMWANKQGFTAPEWVQAAMAETRQPNGTFLLDTPTGQARVHVGHVVIERKDQHYTCAPVDMPALLAELDENDIVYAPLGPKQPGAGRPKAAPQATVPMASTGRHRAATSPAPAFAPQLGNPPSIEQRPVADLRIDDSYQRSIDTGASQRLIRSIAAVWDWRMCMPLVVSRRHDGSFYVIDGQHRLEGARLRGDVQFLPCCISTYASVAEEAAMFVAMNRTRRAINRLDDLHAATAGGDPEAMAITKMVTDAGFTVSRKTGHASWTPGEVAFTSAIATIYRKHGPSVVAEALEIMASSFGGQRLTAGSPIFTALAKILAMPPARLDKARLFTAVSSFDMAAWSEFIATCAGGDDRHRRIRAMLLESQDLATQAVAA</sequence>
<proteinExistence type="predicted"/>
<gene>
    <name evidence="1" type="ORF">ACFSGX_11295</name>
</gene>
<organism evidence="1 2">
    <name type="scientific">Sphingomonas arantia</name>
    <dbReference type="NCBI Taxonomy" id="1460676"/>
    <lineage>
        <taxon>Bacteria</taxon>
        <taxon>Pseudomonadati</taxon>
        <taxon>Pseudomonadota</taxon>
        <taxon>Alphaproteobacteria</taxon>
        <taxon>Sphingomonadales</taxon>
        <taxon>Sphingomonadaceae</taxon>
        <taxon>Sphingomonas</taxon>
    </lineage>
</organism>
<name>A0ABW4TZ65_9SPHN</name>
<comment type="caution">
    <text evidence="1">The sequence shown here is derived from an EMBL/GenBank/DDBJ whole genome shotgun (WGS) entry which is preliminary data.</text>
</comment>
<evidence type="ECO:0000313" key="2">
    <source>
        <dbReference type="Proteomes" id="UP001597400"/>
    </source>
</evidence>
<dbReference type="Pfam" id="PF20188">
    <property type="entry name" value="DUF6551"/>
    <property type="match status" value="1"/>
</dbReference>
<dbReference type="EMBL" id="JBHUGS010000002">
    <property type="protein sequence ID" value="MFD1951348.1"/>
    <property type="molecule type" value="Genomic_DNA"/>
</dbReference>
<dbReference type="InterPro" id="IPR036086">
    <property type="entry name" value="ParB/Sulfiredoxin_sf"/>
</dbReference>
<accession>A0ABW4TZ65</accession>
<dbReference type="SUPFAM" id="SSF110849">
    <property type="entry name" value="ParB/Sulfiredoxin"/>
    <property type="match status" value="1"/>
</dbReference>
<keyword evidence="2" id="KW-1185">Reference proteome</keyword>
<dbReference type="RefSeq" id="WP_380929931.1">
    <property type="nucleotide sequence ID" value="NZ_JBHUGS010000002.1"/>
</dbReference>
<dbReference type="Proteomes" id="UP001597400">
    <property type="component" value="Unassembled WGS sequence"/>
</dbReference>